<dbReference type="AlphaFoldDB" id="A0A9E4ZFD4"/>
<reference evidence="2" key="1">
    <citation type="journal article" date="2021" name="mSystems">
        <title>Bacteria and Archaea Synergistically Convert Glycine Betaine to Biogenic Methane in the Formosa Cold Seep of the South China Sea.</title>
        <authorList>
            <person name="Li L."/>
            <person name="Zhang W."/>
            <person name="Zhang S."/>
            <person name="Song L."/>
            <person name="Sun Q."/>
            <person name="Zhang H."/>
            <person name="Xiang H."/>
            <person name="Dong X."/>
        </authorList>
    </citation>
    <scope>NUCLEOTIDE SEQUENCE</scope>
    <source>
        <strain evidence="2">LLY</strain>
    </source>
</reference>
<sequence>MRLVIKKVTLASIVLIGILALSSPSIAEFVDIIGDELGDLIESETEPISVSETEKATSSKDVKHSGSSSDPNSRQVSQDTEKQVSSENDVNVVKPKPVEKSLYDDLKRYTSYYNNGIDEVPDLIKKVTGNDVIVLEIATNDNTKLKIKAVTKDGVITEFREVSSLSGIDFTVSVSANEDAIRVLLSSDDPMGQLSSSLNNGDIEIECKGFLKKAAVSALKNVG</sequence>
<evidence type="ECO:0000313" key="3">
    <source>
        <dbReference type="Proteomes" id="UP001056766"/>
    </source>
</evidence>
<dbReference type="EMBL" id="JAGSOI010000027">
    <property type="protein sequence ID" value="MCM1986898.1"/>
    <property type="molecule type" value="Genomic_DNA"/>
</dbReference>
<organism evidence="2 3">
    <name type="scientific">Methanococcoides seepicolus</name>
    <dbReference type="NCBI Taxonomy" id="2828780"/>
    <lineage>
        <taxon>Archaea</taxon>
        <taxon>Methanobacteriati</taxon>
        <taxon>Methanobacteriota</taxon>
        <taxon>Stenosarchaea group</taxon>
        <taxon>Methanomicrobia</taxon>
        <taxon>Methanosarcinales</taxon>
        <taxon>Methanosarcinaceae</taxon>
        <taxon>Methanococcoides</taxon>
    </lineage>
</organism>
<name>A0A9E4ZFD4_9EURY</name>
<reference evidence="2" key="2">
    <citation type="submission" date="2021-04" db="EMBL/GenBank/DDBJ databases">
        <authorList>
            <person name="Dong X."/>
        </authorList>
    </citation>
    <scope>NUCLEOTIDE SEQUENCE</scope>
    <source>
        <strain evidence="2">LLY</strain>
    </source>
</reference>
<dbReference type="RefSeq" id="WP_250868246.1">
    <property type="nucleotide sequence ID" value="NZ_JAGSOI010000027.1"/>
</dbReference>
<evidence type="ECO:0000313" key="2">
    <source>
        <dbReference type="EMBL" id="MCM1986898.1"/>
    </source>
</evidence>
<evidence type="ECO:0000256" key="1">
    <source>
        <dbReference type="SAM" id="MobiDB-lite"/>
    </source>
</evidence>
<protein>
    <submittedName>
        <fullName evidence="2">Uncharacterized protein</fullName>
    </submittedName>
</protein>
<proteinExistence type="predicted"/>
<keyword evidence="3" id="KW-1185">Reference proteome</keyword>
<dbReference type="Proteomes" id="UP001056766">
    <property type="component" value="Unassembled WGS sequence"/>
</dbReference>
<feature type="compositionally biased region" description="Basic and acidic residues" evidence="1">
    <location>
        <begin position="52"/>
        <end position="64"/>
    </location>
</feature>
<gene>
    <name evidence="2" type="ORF">KDK67_07820</name>
</gene>
<comment type="caution">
    <text evidence="2">The sequence shown here is derived from an EMBL/GenBank/DDBJ whole genome shotgun (WGS) entry which is preliminary data.</text>
</comment>
<accession>A0A9E4ZFD4</accession>
<feature type="region of interest" description="Disordered" evidence="1">
    <location>
        <begin position="45"/>
        <end position="91"/>
    </location>
</feature>